<name>A0A2K1K049_PHYPA</name>
<dbReference type="AlphaFoldDB" id="A0A2K1K049"/>
<protein>
    <submittedName>
        <fullName evidence="1 2">Uncharacterized protein</fullName>
    </submittedName>
</protein>
<dbReference type="Proteomes" id="UP000006727">
    <property type="component" value="Chromosome 10"/>
</dbReference>
<dbReference type="EMBL" id="ABEU02000010">
    <property type="protein sequence ID" value="PNR47150.1"/>
    <property type="molecule type" value="Genomic_DNA"/>
</dbReference>
<evidence type="ECO:0000313" key="3">
    <source>
        <dbReference type="Proteomes" id="UP000006727"/>
    </source>
</evidence>
<dbReference type="InParanoid" id="A0A2K1K049"/>
<accession>A0A2K1K049</accession>
<reference evidence="1 3" key="1">
    <citation type="journal article" date="2008" name="Science">
        <title>The Physcomitrella genome reveals evolutionary insights into the conquest of land by plants.</title>
        <authorList>
            <person name="Rensing S."/>
            <person name="Lang D."/>
            <person name="Zimmer A."/>
            <person name="Terry A."/>
            <person name="Salamov A."/>
            <person name="Shapiro H."/>
            <person name="Nishiyama T."/>
            <person name="Perroud P.-F."/>
            <person name="Lindquist E."/>
            <person name="Kamisugi Y."/>
            <person name="Tanahashi T."/>
            <person name="Sakakibara K."/>
            <person name="Fujita T."/>
            <person name="Oishi K."/>
            <person name="Shin-I T."/>
            <person name="Kuroki Y."/>
            <person name="Toyoda A."/>
            <person name="Suzuki Y."/>
            <person name="Hashimoto A."/>
            <person name="Yamaguchi K."/>
            <person name="Sugano A."/>
            <person name="Kohara Y."/>
            <person name="Fujiyama A."/>
            <person name="Anterola A."/>
            <person name="Aoki S."/>
            <person name="Ashton N."/>
            <person name="Barbazuk W.B."/>
            <person name="Barker E."/>
            <person name="Bennetzen J."/>
            <person name="Bezanilla M."/>
            <person name="Blankenship R."/>
            <person name="Cho S.H."/>
            <person name="Dutcher S."/>
            <person name="Estelle M."/>
            <person name="Fawcett J.A."/>
            <person name="Gundlach H."/>
            <person name="Hanada K."/>
            <person name="Heyl A."/>
            <person name="Hicks K.A."/>
            <person name="Hugh J."/>
            <person name="Lohr M."/>
            <person name="Mayer K."/>
            <person name="Melkozernov A."/>
            <person name="Murata T."/>
            <person name="Nelson D."/>
            <person name="Pils B."/>
            <person name="Prigge M."/>
            <person name="Reiss B."/>
            <person name="Renner T."/>
            <person name="Rombauts S."/>
            <person name="Rushton P."/>
            <person name="Sanderfoot A."/>
            <person name="Schween G."/>
            <person name="Shiu S.-H."/>
            <person name="Stueber K."/>
            <person name="Theodoulou F.L."/>
            <person name="Tu H."/>
            <person name="Van de Peer Y."/>
            <person name="Verrier P.J."/>
            <person name="Waters E."/>
            <person name="Wood A."/>
            <person name="Yang L."/>
            <person name="Cove D."/>
            <person name="Cuming A."/>
            <person name="Hasebe M."/>
            <person name="Lucas S."/>
            <person name="Mishler D.B."/>
            <person name="Reski R."/>
            <person name="Grigoriev I."/>
            <person name="Quatrano R.S."/>
            <person name="Boore J.L."/>
        </authorList>
    </citation>
    <scope>NUCLEOTIDE SEQUENCE [LARGE SCALE GENOMIC DNA]</scope>
    <source>
        <strain evidence="2 3">cv. Gransden 2004</strain>
    </source>
</reference>
<evidence type="ECO:0000313" key="1">
    <source>
        <dbReference type="EMBL" id="PNR47150.1"/>
    </source>
</evidence>
<dbReference type="PaxDb" id="3218-PP1S32_207V6.1"/>
<sequence>MLFADGPYINESASFLKYDALILVKASNSITAFIAILRELCDCCEANEG</sequence>
<evidence type="ECO:0000313" key="2">
    <source>
        <dbReference type="EnsemblPlants" id="PAC:32901320.CDS.1"/>
    </source>
</evidence>
<dbReference type="Gramene" id="Pp3c10_22860V3.1">
    <property type="protein sequence ID" value="PAC:32901320.CDS.1"/>
    <property type="gene ID" value="Pp3c10_22860"/>
</dbReference>
<keyword evidence="3" id="KW-1185">Reference proteome</keyword>
<reference evidence="2" key="3">
    <citation type="submission" date="2020-12" db="UniProtKB">
        <authorList>
            <consortium name="EnsemblPlants"/>
        </authorList>
    </citation>
    <scope>IDENTIFICATION</scope>
</reference>
<proteinExistence type="predicted"/>
<reference evidence="1 3" key="2">
    <citation type="journal article" date="2018" name="Plant J.">
        <title>The Physcomitrella patens chromosome-scale assembly reveals moss genome structure and evolution.</title>
        <authorList>
            <person name="Lang D."/>
            <person name="Ullrich K.K."/>
            <person name="Murat F."/>
            <person name="Fuchs J."/>
            <person name="Jenkins J."/>
            <person name="Haas F.B."/>
            <person name="Piednoel M."/>
            <person name="Gundlach H."/>
            <person name="Van Bel M."/>
            <person name="Meyberg R."/>
            <person name="Vives C."/>
            <person name="Morata J."/>
            <person name="Symeonidi A."/>
            <person name="Hiss M."/>
            <person name="Muchero W."/>
            <person name="Kamisugi Y."/>
            <person name="Saleh O."/>
            <person name="Blanc G."/>
            <person name="Decker E.L."/>
            <person name="van Gessel N."/>
            <person name="Grimwood J."/>
            <person name="Hayes R.D."/>
            <person name="Graham S.W."/>
            <person name="Gunter L.E."/>
            <person name="McDaniel S.F."/>
            <person name="Hoernstein S.N.W."/>
            <person name="Larsson A."/>
            <person name="Li F.W."/>
            <person name="Perroud P.F."/>
            <person name="Phillips J."/>
            <person name="Ranjan P."/>
            <person name="Rokshar D.S."/>
            <person name="Rothfels C.J."/>
            <person name="Schneider L."/>
            <person name="Shu S."/>
            <person name="Stevenson D.W."/>
            <person name="Thummler F."/>
            <person name="Tillich M."/>
            <person name="Villarreal Aguilar J.C."/>
            <person name="Widiez T."/>
            <person name="Wong G.K."/>
            <person name="Wymore A."/>
            <person name="Zhang Y."/>
            <person name="Zimmer A.D."/>
            <person name="Quatrano R.S."/>
            <person name="Mayer K.F.X."/>
            <person name="Goodstein D."/>
            <person name="Casacuberta J.M."/>
            <person name="Vandepoele K."/>
            <person name="Reski R."/>
            <person name="Cuming A.C."/>
            <person name="Tuskan G.A."/>
            <person name="Maumus F."/>
            <person name="Salse J."/>
            <person name="Schmutz J."/>
            <person name="Rensing S.A."/>
        </authorList>
    </citation>
    <scope>NUCLEOTIDE SEQUENCE [LARGE SCALE GENOMIC DNA]</scope>
    <source>
        <strain evidence="2 3">cv. Gransden 2004</strain>
    </source>
</reference>
<gene>
    <name evidence="1" type="ORF">PHYPA_014270</name>
</gene>
<dbReference type="EnsemblPlants" id="Pp3c10_22860V3.1">
    <property type="protein sequence ID" value="PAC:32901320.CDS.1"/>
    <property type="gene ID" value="Pp3c10_22860"/>
</dbReference>
<organism evidence="1">
    <name type="scientific">Physcomitrium patens</name>
    <name type="common">Spreading-leaved earth moss</name>
    <name type="synonym">Physcomitrella patens</name>
    <dbReference type="NCBI Taxonomy" id="3218"/>
    <lineage>
        <taxon>Eukaryota</taxon>
        <taxon>Viridiplantae</taxon>
        <taxon>Streptophyta</taxon>
        <taxon>Embryophyta</taxon>
        <taxon>Bryophyta</taxon>
        <taxon>Bryophytina</taxon>
        <taxon>Bryopsida</taxon>
        <taxon>Funariidae</taxon>
        <taxon>Funariales</taxon>
        <taxon>Funariaceae</taxon>
        <taxon>Physcomitrium</taxon>
    </lineage>
</organism>